<dbReference type="EMBL" id="NEVL01000001">
    <property type="protein sequence ID" value="OZI40519.1"/>
    <property type="molecule type" value="Genomic_DNA"/>
</dbReference>
<dbReference type="Pfam" id="PF00970">
    <property type="entry name" value="FAD_binding_6"/>
    <property type="match status" value="1"/>
</dbReference>
<dbReference type="InterPro" id="IPR050415">
    <property type="entry name" value="MRET"/>
</dbReference>
<gene>
    <name evidence="6" type="ORF">CEG14_01775</name>
</gene>
<evidence type="ECO:0000256" key="1">
    <source>
        <dbReference type="ARBA" id="ARBA00001974"/>
    </source>
</evidence>
<comment type="caution">
    <text evidence="6">The sequence shown here is derived from an EMBL/GenBank/DDBJ whole genome shotgun (WGS) entry which is preliminary data.</text>
</comment>
<dbReference type="GO" id="GO:0051537">
    <property type="term" value="F:2 iron, 2 sulfur cluster binding"/>
    <property type="evidence" value="ECO:0007669"/>
    <property type="project" value="UniProtKB-KW"/>
</dbReference>
<dbReference type="Gene3D" id="3.40.50.80">
    <property type="entry name" value="Nucleotide-binding domain of ferredoxin-NADP reductase (FNR) module"/>
    <property type="match status" value="1"/>
</dbReference>
<accession>A0A261ST10</accession>
<dbReference type="CDD" id="cd00207">
    <property type="entry name" value="fer2"/>
    <property type="match status" value="1"/>
</dbReference>
<evidence type="ECO:0000259" key="5">
    <source>
        <dbReference type="PROSITE" id="PS51384"/>
    </source>
</evidence>
<dbReference type="PROSITE" id="PS51384">
    <property type="entry name" value="FAD_FR"/>
    <property type="match status" value="1"/>
</dbReference>
<dbReference type="PRINTS" id="PR00410">
    <property type="entry name" value="PHEHYDRXLASE"/>
</dbReference>
<dbReference type="InterPro" id="IPR001709">
    <property type="entry name" value="Flavoprot_Pyr_Nucl_cyt_Rdtase"/>
</dbReference>
<dbReference type="Gene3D" id="3.10.20.30">
    <property type="match status" value="1"/>
</dbReference>
<dbReference type="Pfam" id="PF00111">
    <property type="entry name" value="Fer2"/>
    <property type="match status" value="1"/>
</dbReference>
<dbReference type="Gene3D" id="2.40.30.10">
    <property type="entry name" value="Translation factors"/>
    <property type="match status" value="1"/>
</dbReference>
<dbReference type="InterPro" id="IPR017938">
    <property type="entry name" value="Riboflavin_synthase-like_b-brl"/>
</dbReference>
<dbReference type="CDD" id="cd06189">
    <property type="entry name" value="flavin_oxioreductase"/>
    <property type="match status" value="1"/>
</dbReference>
<dbReference type="InterPro" id="IPR012675">
    <property type="entry name" value="Beta-grasp_dom_sf"/>
</dbReference>
<evidence type="ECO:0000256" key="3">
    <source>
        <dbReference type="ARBA" id="ARBA00034078"/>
    </source>
</evidence>
<evidence type="ECO:0000313" key="6">
    <source>
        <dbReference type="EMBL" id="OZI40519.1"/>
    </source>
</evidence>
<name>A0A261ST10_9BORD</name>
<dbReference type="SUPFAM" id="SSF52343">
    <property type="entry name" value="Ferredoxin reductase-like, C-terminal NADP-linked domain"/>
    <property type="match status" value="1"/>
</dbReference>
<dbReference type="PROSITE" id="PS51085">
    <property type="entry name" value="2FE2S_FER_2"/>
    <property type="match status" value="1"/>
</dbReference>
<proteinExistence type="predicted"/>
<dbReference type="AlphaFoldDB" id="A0A261ST10"/>
<evidence type="ECO:0000259" key="4">
    <source>
        <dbReference type="PROSITE" id="PS51085"/>
    </source>
</evidence>
<keyword evidence="2" id="KW-0408">Iron</keyword>
<dbReference type="SUPFAM" id="SSF54292">
    <property type="entry name" value="2Fe-2S ferredoxin-like"/>
    <property type="match status" value="1"/>
</dbReference>
<dbReference type="InterPro" id="IPR006058">
    <property type="entry name" value="2Fe2S_fd_BS"/>
</dbReference>
<keyword evidence="2" id="KW-0001">2Fe-2S</keyword>
<dbReference type="Pfam" id="PF00175">
    <property type="entry name" value="NAD_binding_1"/>
    <property type="match status" value="1"/>
</dbReference>
<evidence type="ECO:0000313" key="7">
    <source>
        <dbReference type="Proteomes" id="UP000217005"/>
    </source>
</evidence>
<evidence type="ECO:0000256" key="2">
    <source>
        <dbReference type="ARBA" id="ARBA00022714"/>
    </source>
</evidence>
<dbReference type="InterPro" id="IPR008333">
    <property type="entry name" value="Cbr1-like_FAD-bd_dom"/>
</dbReference>
<dbReference type="InterPro" id="IPR039261">
    <property type="entry name" value="FNR_nucleotide-bd"/>
</dbReference>
<dbReference type="PRINTS" id="PR00371">
    <property type="entry name" value="FPNCR"/>
</dbReference>
<protein>
    <submittedName>
        <fullName evidence="6">CDP-6-deoxy-delta-3,4-glucoseen reductase</fullName>
    </submittedName>
</protein>
<dbReference type="SUPFAM" id="SSF63380">
    <property type="entry name" value="Riboflavin synthase domain-like"/>
    <property type="match status" value="1"/>
</dbReference>
<dbReference type="Proteomes" id="UP000217005">
    <property type="component" value="Unassembled WGS sequence"/>
</dbReference>
<dbReference type="InterPro" id="IPR017927">
    <property type="entry name" value="FAD-bd_FR_type"/>
</dbReference>
<dbReference type="PANTHER" id="PTHR47354">
    <property type="entry name" value="NADH OXIDOREDUCTASE HCR"/>
    <property type="match status" value="1"/>
</dbReference>
<dbReference type="InterPro" id="IPR001041">
    <property type="entry name" value="2Fe-2S_ferredoxin-type"/>
</dbReference>
<organism evidence="6 7">
    <name type="scientific">Bordetella genomosp. 1</name>
    <dbReference type="NCBI Taxonomy" id="1395607"/>
    <lineage>
        <taxon>Bacteria</taxon>
        <taxon>Pseudomonadati</taxon>
        <taxon>Pseudomonadota</taxon>
        <taxon>Betaproteobacteria</taxon>
        <taxon>Burkholderiales</taxon>
        <taxon>Alcaligenaceae</taxon>
        <taxon>Bordetella</taxon>
    </lineage>
</organism>
<sequence length="342" mass="36506">MSHRIELILPDGARAAFTADPGESLLEAGDRAGVALPRECTFGGCGTCRIRVEAGTVAYDEFPMALTPEEADQGYALACQAHACSDLVIQAASGPLLADPRELDAVVHSVEALSPTVWKLVLRVDPAALPACLPGQYVNVLLPGDAGARSFSLASAHGAAAGLLEFHVRRIPGGHFTDGVLARTRPGEALRIAAPLGAFCYHERDYRPLLMVATGTGLAPIRAILEALFDNDDCPPVALYWGGRDEADLYLRDEIAAWGARLYDFSFVPVLSRAGDGWTGRRGYVQDAVLQDFPDLSEHAIYLCGSPLMIHDAKRAFLAHGASADHLYSDSFVFQHGLAEAA</sequence>
<dbReference type="OrthoDB" id="9806195at2"/>
<comment type="cofactor">
    <cofactor evidence="1">
        <name>FAD</name>
        <dbReference type="ChEBI" id="CHEBI:57692"/>
    </cofactor>
</comment>
<keyword evidence="2" id="KW-0479">Metal-binding</keyword>
<dbReference type="InterPro" id="IPR001433">
    <property type="entry name" value="OxRdtase_FAD/NAD-bd"/>
</dbReference>
<dbReference type="InterPro" id="IPR036010">
    <property type="entry name" value="2Fe-2S_ferredoxin-like_sf"/>
</dbReference>
<feature type="domain" description="2Fe-2S ferredoxin-type" evidence="4">
    <location>
        <begin position="3"/>
        <end position="95"/>
    </location>
</feature>
<comment type="cofactor">
    <cofactor evidence="3">
        <name>[2Fe-2S] cluster</name>
        <dbReference type="ChEBI" id="CHEBI:190135"/>
    </cofactor>
</comment>
<keyword evidence="2" id="KW-0411">Iron-sulfur</keyword>
<dbReference type="PANTHER" id="PTHR47354:SF5">
    <property type="entry name" value="PROTEIN RFBI"/>
    <property type="match status" value="1"/>
</dbReference>
<dbReference type="PROSITE" id="PS00197">
    <property type="entry name" value="2FE2S_FER_1"/>
    <property type="match status" value="1"/>
</dbReference>
<feature type="domain" description="FAD-binding FR-type" evidence="5">
    <location>
        <begin position="100"/>
        <end position="202"/>
    </location>
</feature>
<dbReference type="RefSeq" id="WP_094824637.1">
    <property type="nucleotide sequence ID" value="NZ_NEVL01000001.1"/>
</dbReference>
<dbReference type="GO" id="GO:0016491">
    <property type="term" value="F:oxidoreductase activity"/>
    <property type="evidence" value="ECO:0007669"/>
    <property type="project" value="InterPro"/>
</dbReference>
<reference evidence="6 7" key="1">
    <citation type="submission" date="2017-05" db="EMBL/GenBank/DDBJ databases">
        <title>Complete and WGS of Bordetella genogroups.</title>
        <authorList>
            <person name="Spilker T."/>
            <person name="LiPuma J."/>
        </authorList>
    </citation>
    <scope>NUCLEOTIDE SEQUENCE [LARGE SCALE GENOMIC DNA]</scope>
    <source>
        <strain evidence="6 7">AU17610</strain>
    </source>
</reference>